<sequence>NSKPIESETSPPVLSTVNVALDPNITALMQGMQNLTMSAVAETIRGVTLELATRDQNARDTSLPQFLRDMIRELPKTAGTHTQHTLDFLKQVNKLVQLNVTSDKNIILSTSPCTQD</sequence>
<dbReference type="AlphaFoldDB" id="A0A1B6FS69"/>
<gene>
    <name evidence="1" type="ORF">g.50678</name>
</gene>
<feature type="non-terminal residue" evidence="1">
    <location>
        <position position="1"/>
    </location>
</feature>
<dbReference type="EMBL" id="GECZ01016760">
    <property type="protein sequence ID" value="JAS53009.1"/>
    <property type="molecule type" value="Transcribed_RNA"/>
</dbReference>
<name>A0A1B6FS69_9HEMI</name>
<proteinExistence type="predicted"/>
<organism evidence="1">
    <name type="scientific">Cuerna arida</name>
    <dbReference type="NCBI Taxonomy" id="1464854"/>
    <lineage>
        <taxon>Eukaryota</taxon>
        <taxon>Metazoa</taxon>
        <taxon>Ecdysozoa</taxon>
        <taxon>Arthropoda</taxon>
        <taxon>Hexapoda</taxon>
        <taxon>Insecta</taxon>
        <taxon>Pterygota</taxon>
        <taxon>Neoptera</taxon>
        <taxon>Paraneoptera</taxon>
        <taxon>Hemiptera</taxon>
        <taxon>Auchenorrhyncha</taxon>
        <taxon>Membracoidea</taxon>
        <taxon>Cicadellidae</taxon>
        <taxon>Cicadellinae</taxon>
        <taxon>Proconiini</taxon>
        <taxon>Cuerna</taxon>
    </lineage>
</organism>
<evidence type="ECO:0000313" key="1">
    <source>
        <dbReference type="EMBL" id="JAS53009.1"/>
    </source>
</evidence>
<accession>A0A1B6FS69</accession>
<protein>
    <submittedName>
        <fullName evidence="1">Uncharacterized protein</fullName>
    </submittedName>
</protein>
<feature type="non-terminal residue" evidence="1">
    <location>
        <position position="116"/>
    </location>
</feature>
<reference evidence="1" key="1">
    <citation type="submission" date="2015-11" db="EMBL/GenBank/DDBJ databases">
        <title>De novo transcriptome assembly of four potential Pierce s Disease insect vectors from Arizona vineyards.</title>
        <authorList>
            <person name="Tassone E.E."/>
        </authorList>
    </citation>
    <scope>NUCLEOTIDE SEQUENCE</scope>
</reference>